<comment type="caution">
    <text evidence="2">The sequence shown here is derived from an EMBL/GenBank/DDBJ whole genome shotgun (WGS) entry which is preliminary data.</text>
</comment>
<name>A0A2M7AVX4_9BACT</name>
<dbReference type="InterPro" id="IPR027981">
    <property type="entry name" value="DUF4446"/>
</dbReference>
<organism evidence="2 3">
    <name type="scientific">Candidatus Portnoybacteria bacterium CG06_land_8_20_14_3_00_39_12</name>
    <dbReference type="NCBI Taxonomy" id="1974809"/>
    <lineage>
        <taxon>Bacteria</taxon>
        <taxon>Candidatus Portnoyibacteriota</taxon>
    </lineage>
</organism>
<proteinExistence type="predicted"/>
<evidence type="ECO:0008006" key="4">
    <source>
        <dbReference type="Google" id="ProtNLM"/>
    </source>
</evidence>
<protein>
    <recommendedName>
        <fullName evidence="4">DUF4446 domain-containing protein</fullName>
    </recommendedName>
</protein>
<gene>
    <name evidence="2" type="ORF">COS76_04225</name>
</gene>
<evidence type="ECO:0000313" key="3">
    <source>
        <dbReference type="Proteomes" id="UP000228775"/>
    </source>
</evidence>
<dbReference type="AlphaFoldDB" id="A0A2M7AVX4"/>
<keyword evidence="1" id="KW-0812">Transmembrane</keyword>
<evidence type="ECO:0000313" key="2">
    <source>
        <dbReference type="EMBL" id="PIU74794.1"/>
    </source>
</evidence>
<accession>A0A2M7AVX4</accession>
<keyword evidence="1" id="KW-1133">Transmembrane helix</keyword>
<dbReference type="Pfam" id="PF14584">
    <property type="entry name" value="DUF4446"/>
    <property type="match status" value="1"/>
</dbReference>
<feature type="transmembrane region" description="Helical" evidence="1">
    <location>
        <begin position="6"/>
        <end position="24"/>
    </location>
</feature>
<keyword evidence="1" id="KW-0472">Membrane</keyword>
<dbReference type="Proteomes" id="UP000228775">
    <property type="component" value="Unassembled WGS sequence"/>
</dbReference>
<evidence type="ECO:0000256" key="1">
    <source>
        <dbReference type="SAM" id="Phobius"/>
    </source>
</evidence>
<sequence>MFTSPTNLIIGGASTLGLIWIFILQIRFNHYKKRLILFSHGSQARNIEQALTEQLSQCQQCQRALGDLADFSQRNAKIAGASIHKVALIRFNPFDKVGSDQSFSIAFLNQEHTGLVMSSLYAQSGCRIYAKPILRGKSQYPLSAEEIKAITKAISV</sequence>
<dbReference type="EMBL" id="PEVY01000088">
    <property type="protein sequence ID" value="PIU74794.1"/>
    <property type="molecule type" value="Genomic_DNA"/>
</dbReference>
<reference evidence="3" key="1">
    <citation type="submission" date="2017-09" db="EMBL/GenBank/DDBJ databases">
        <title>Depth-based differentiation of microbial function through sediment-hosted aquifers and enrichment of novel symbionts in the deep terrestrial subsurface.</title>
        <authorList>
            <person name="Probst A.J."/>
            <person name="Ladd B."/>
            <person name="Jarett J.K."/>
            <person name="Geller-Mcgrath D.E."/>
            <person name="Sieber C.M.K."/>
            <person name="Emerson J.B."/>
            <person name="Anantharaman K."/>
            <person name="Thomas B.C."/>
            <person name="Malmstrom R."/>
            <person name="Stieglmeier M."/>
            <person name="Klingl A."/>
            <person name="Woyke T."/>
            <person name="Ryan C.M."/>
            <person name="Banfield J.F."/>
        </authorList>
    </citation>
    <scope>NUCLEOTIDE SEQUENCE [LARGE SCALE GENOMIC DNA]</scope>
</reference>